<name>A0ABS4PTX8_9PSEU</name>
<dbReference type="EMBL" id="JAGGMS010000001">
    <property type="protein sequence ID" value="MBP2182890.1"/>
    <property type="molecule type" value="Genomic_DNA"/>
</dbReference>
<accession>A0ABS4PTX8</accession>
<keyword evidence="3" id="KW-1185">Reference proteome</keyword>
<organism evidence="2 3">
    <name type="scientific">Amycolatopsis magusensis</name>
    <dbReference type="NCBI Taxonomy" id="882444"/>
    <lineage>
        <taxon>Bacteria</taxon>
        <taxon>Bacillati</taxon>
        <taxon>Actinomycetota</taxon>
        <taxon>Actinomycetes</taxon>
        <taxon>Pseudonocardiales</taxon>
        <taxon>Pseudonocardiaceae</taxon>
        <taxon>Amycolatopsis</taxon>
    </lineage>
</organism>
<protein>
    <submittedName>
        <fullName evidence="2">Uncharacterized protein</fullName>
    </submittedName>
</protein>
<comment type="caution">
    <text evidence="2">The sequence shown here is derived from an EMBL/GenBank/DDBJ whole genome shotgun (WGS) entry which is preliminary data.</text>
</comment>
<evidence type="ECO:0000256" key="1">
    <source>
        <dbReference type="SAM" id="MobiDB-lite"/>
    </source>
</evidence>
<evidence type="ECO:0000313" key="3">
    <source>
        <dbReference type="Proteomes" id="UP000741013"/>
    </source>
</evidence>
<feature type="region of interest" description="Disordered" evidence="1">
    <location>
        <begin position="41"/>
        <end position="70"/>
    </location>
</feature>
<sequence length="105" mass="11900">MIPCSQPAAQHHSDQRGHRCYHARRNIHRHHPRLVVYAASRMHGASTGRRAHHQRGDDGQHPTFPQISDRQSAPLCELTHLGRAKGLDPRYRPAREPTTVPAIES</sequence>
<gene>
    <name evidence="2" type="ORF">JOM49_004416</name>
</gene>
<evidence type="ECO:0000313" key="2">
    <source>
        <dbReference type="EMBL" id="MBP2182890.1"/>
    </source>
</evidence>
<proteinExistence type="predicted"/>
<reference evidence="2 3" key="1">
    <citation type="submission" date="2021-03" db="EMBL/GenBank/DDBJ databases">
        <title>Sequencing the genomes of 1000 actinobacteria strains.</title>
        <authorList>
            <person name="Klenk H.-P."/>
        </authorList>
    </citation>
    <scope>NUCLEOTIDE SEQUENCE [LARGE SCALE GENOMIC DNA]</scope>
    <source>
        <strain evidence="2 3">DSM 45510</strain>
    </source>
</reference>
<dbReference type="Proteomes" id="UP000741013">
    <property type="component" value="Unassembled WGS sequence"/>
</dbReference>